<proteinExistence type="predicted"/>
<gene>
    <name evidence="6" type="ORF">ACFFJ8_02750</name>
</gene>
<reference evidence="6 7" key="1">
    <citation type="submission" date="2024-09" db="EMBL/GenBank/DDBJ databases">
        <authorList>
            <person name="Sun Q."/>
            <person name="Mori K."/>
        </authorList>
    </citation>
    <scope>NUCLEOTIDE SEQUENCE [LARGE SCALE GENOMIC DNA]</scope>
    <source>
        <strain evidence="6 7">CCM 4839</strain>
    </source>
</reference>
<evidence type="ECO:0000256" key="2">
    <source>
        <dbReference type="ARBA" id="ARBA00022692"/>
    </source>
</evidence>
<comment type="caution">
    <text evidence="6">The sequence shown here is derived from an EMBL/GenBank/DDBJ whole genome shotgun (WGS) entry which is preliminary data.</text>
</comment>
<sequence>MNIVTIILQSLLLLAFLFSGLSKIAGAKMQVEVFRHIKLPQWFRVFTGFVQVAGAAGLLAGFWDKGMLSLAALWIGCTMLGAVLSHIRVNDPIKQMFAPFLLMILSMTLALLHLSELKALF</sequence>
<evidence type="ECO:0000256" key="3">
    <source>
        <dbReference type="ARBA" id="ARBA00022989"/>
    </source>
</evidence>
<accession>A0ABV6J329</accession>
<dbReference type="InterPro" id="IPR032808">
    <property type="entry name" value="DoxX"/>
</dbReference>
<feature type="transmembrane region" description="Helical" evidence="5">
    <location>
        <begin position="70"/>
        <end position="89"/>
    </location>
</feature>
<dbReference type="EMBL" id="JBHLVF010000006">
    <property type="protein sequence ID" value="MFC0390289.1"/>
    <property type="molecule type" value="Genomic_DNA"/>
</dbReference>
<protein>
    <submittedName>
        <fullName evidence="6">DoxX family protein</fullName>
    </submittedName>
</protein>
<evidence type="ECO:0000256" key="1">
    <source>
        <dbReference type="ARBA" id="ARBA00004141"/>
    </source>
</evidence>
<dbReference type="RefSeq" id="WP_204819183.1">
    <property type="nucleotide sequence ID" value="NZ_JANHOF010000003.1"/>
</dbReference>
<dbReference type="Pfam" id="PF13564">
    <property type="entry name" value="DoxX_2"/>
    <property type="match status" value="1"/>
</dbReference>
<evidence type="ECO:0000256" key="4">
    <source>
        <dbReference type="ARBA" id="ARBA00023136"/>
    </source>
</evidence>
<feature type="transmembrane region" description="Helical" evidence="5">
    <location>
        <begin position="42"/>
        <end position="63"/>
    </location>
</feature>
<evidence type="ECO:0000256" key="5">
    <source>
        <dbReference type="SAM" id="Phobius"/>
    </source>
</evidence>
<dbReference type="Proteomes" id="UP001589818">
    <property type="component" value="Unassembled WGS sequence"/>
</dbReference>
<comment type="subcellular location">
    <subcellularLocation>
        <location evidence="1">Membrane</location>
        <topology evidence="1">Multi-pass membrane protein</topology>
    </subcellularLocation>
</comment>
<name>A0ABV6J329_9BACL</name>
<organism evidence="6 7">
    <name type="scientific">Paenibacillus mendelii</name>
    <dbReference type="NCBI Taxonomy" id="206163"/>
    <lineage>
        <taxon>Bacteria</taxon>
        <taxon>Bacillati</taxon>
        <taxon>Bacillota</taxon>
        <taxon>Bacilli</taxon>
        <taxon>Bacillales</taxon>
        <taxon>Paenibacillaceae</taxon>
        <taxon>Paenibacillus</taxon>
    </lineage>
</organism>
<feature type="transmembrane region" description="Helical" evidence="5">
    <location>
        <begin position="95"/>
        <end position="114"/>
    </location>
</feature>
<keyword evidence="3 5" id="KW-1133">Transmembrane helix</keyword>
<evidence type="ECO:0000313" key="7">
    <source>
        <dbReference type="Proteomes" id="UP001589818"/>
    </source>
</evidence>
<evidence type="ECO:0000313" key="6">
    <source>
        <dbReference type="EMBL" id="MFC0390289.1"/>
    </source>
</evidence>
<keyword evidence="7" id="KW-1185">Reference proteome</keyword>
<keyword evidence="2 5" id="KW-0812">Transmembrane</keyword>
<keyword evidence="4 5" id="KW-0472">Membrane</keyword>